<dbReference type="Pfam" id="PF09660">
    <property type="entry name" value="DUF2397"/>
    <property type="match status" value="1"/>
</dbReference>
<name>A0A936NC97_9ACTN</name>
<proteinExistence type="predicted"/>
<protein>
    <submittedName>
        <fullName evidence="2">TIGR02677 family protein</fullName>
    </submittedName>
</protein>
<evidence type="ECO:0000313" key="3">
    <source>
        <dbReference type="Proteomes" id="UP000727993"/>
    </source>
</evidence>
<evidence type="ECO:0000313" key="2">
    <source>
        <dbReference type="EMBL" id="MBK9297680.1"/>
    </source>
</evidence>
<dbReference type="AlphaFoldDB" id="A0A936NC97"/>
<reference evidence="2 3" key="1">
    <citation type="submission" date="2020-10" db="EMBL/GenBank/DDBJ databases">
        <title>Connecting structure to function with the recovery of over 1000 high-quality activated sludge metagenome-assembled genomes encoding full-length rRNA genes using long-read sequencing.</title>
        <authorList>
            <person name="Singleton C.M."/>
            <person name="Petriglieri F."/>
            <person name="Kristensen J.M."/>
            <person name="Kirkegaard R.H."/>
            <person name="Michaelsen T.Y."/>
            <person name="Andersen M.H."/>
            <person name="Karst S.M."/>
            <person name="Dueholm M.S."/>
            <person name="Nielsen P.H."/>
            <person name="Albertsen M."/>
        </authorList>
    </citation>
    <scope>NUCLEOTIDE SEQUENCE [LARGE SCALE GENOMIC DNA]</scope>
    <source>
        <strain evidence="2">Lyne_18-Q3-R50-59_MAXAC.006</strain>
    </source>
</reference>
<dbReference type="Proteomes" id="UP000727993">
    <property type="component" value="Unassembled WGS sequence"/>
</dbReference>
<evidence type="ECO:0000256" key="1">
    <source>
        <dbReference type="SAM" id="MobiDB-lite"/>
    </source>
</evidence>
<feature type="region of interest" description="Disordered" evidence="1">
    <location>
        <begin position="1"/>
        <end position="25"/>
    </location>
</feature>
<accession>A0A936NC97</accession>
<dbReference type="InterPro" id="IPR013493">
    <property type="entry name" value="CHP02677"/>
</dbReference>
<comment type="caution">
    <text evidence="2">The sequence shown here is derived from an EMBL/GenBank/DDBJ whole genome shotgun (WGS) entry which is preliminary data.</text>
</comment>
<organism evidence="2 3">
    <name type="scientific">Candidatus Neomicrothrix subdominans</name>
    <dbReference type="NCBI Taxonomy" id="2954438"/>
    <lineage>
        <taxon>Bacteria</taxon>
        <taxon>Bacillati</taxon>
        <taxon>Actinomycetota</taxon>
        <taxon>Acidimicrobiia</taxon>
        <taxon>Acidimicrobiales</taxon>
        <taxon>Microthrixaceae</taxon>
        <taxon>Candidatus Neomicrothrix</taxon>
    </lineage>
</organism>
<dbReference type="EMBL" id="JADJZA010000007">
    <property type="protein sequence ID" value="MBK9297680.1"/>
    <property type="molecule type" value="Genomic_DNA"/>
</dbReference>
<feature type="compositionally biased region" description="Polar residues" evidence="1">
    <location>
        <begin position="14"/>
        <end position="24"/>
    </location>
</feature>
<sequence>MDLPDSVPSAEPAQPSSADTTGANGRQVEVAPLLDRGAGVEHGPGAMHLRLLDGEERNKLRVLKAATEANAPIYLAILAVFVAARERYEVEIRTERIAAELAAAGLGTEGLEPALEQLRDWGNLTWTQDTVRVSRLEDFRRRRALWQLTAAGQASHDAVLAVLGASDQGGSLQRTLFRDIRDNLALLADAIDRSDGEQVYLRLRDLDGSLRELAANARDFHAAVAQLRREHDADPARFLVYKDLLIDYLEQFLDHLMTQRGLVARGVEAVNQRGVERLGELAAAGDDSAGLFDTDDRAERWCNRWTGLADWFVSVGDRPSGADDLTAATTTAIRELLALLRRVTESARRPITRASELLVLARWFRRIDDRAAAELFDAAFGLGRPLHLSDGEADDETVAASDSWWDAPPVNVPVTLREHGRRPSPGRPAQATDYSVTKAQLMAEHRSAQTARAEAAARLCARPVEGRVLSDAEATILFELLDRAAHLRSVGDEPGSDDPVRVEGALATFRPDPDGMVIRTRRGSLTIGEHRLHIEPVGATS</sequence>
<dbReference type="NCBIfam" id="TIGR02677">
    <property type="entry name" value="TIGR02677 family protein"/>
    <property type="match status" value="1"/>
</dbReference>
<gene>
    <name evidence="2" type="ORF">IPN02_12790</name>
</gene>